<proteinExistence type="predicted"/>
<evidence type="ECO:0000313" key="3">
    <source>
        <dbReference type="Proteomes" id="UP001225788"/>
    </source>
</evidence>
<protein>
    <submittedName>
        <fullName evidence="2">Uncharacterized protein</fullName>
    </submittedName>
</protein>
<keyword evidence="3" id="KW-1185">Reference proteome</keyword>
<evidence type="ECO:0000256" key="1">
    <source>
        <dbReference type="SAM" id="MobiDB-lite"/>
    </source>
</evidence>
<dbReference type="RefSeq" id="WP_306156819.1">
    <property type="nucleotide sequence ID" value="NZ_CP132314.1"/>
</dbReference>
<dbReference type="Proteomes" id="UP001225788">
    <property type="component" value="Chromosome"/>
</dbReference>
<organism evidence="2 3">
    <name type="scientific">Shinella oryzae</name>
    <dbReference type="NCBI Taxonomy" id="2871820"/>
    <lineage>
        <taxon>Bacteria</taxon>
        <taxon>Pseudomonadati</taxon>
        <taxon>Pseudomonadota</taxon>
        <taxon>Alphaproteobacteria</taxon>
        <taxon>Hyphomicrobiales</taxon>
        <taxon>Rhizobiaceae</taxon>
        <taxon>Shinella</taxon>
    </lineage>
</organism>
<name>A0ABY9K4T8_9HYPH</name>
<accession>A0ABY9K4T8</accession>
<evidence type="ECO:0000313" key="2">
    <source>
        <dbReference type="EMBL" id="WLS01731.1"/>
    </source>
</evidence>
<dbReference type="EMBL" id="CP132314">
    <property type="protein sequence ID" value="WLS01731.1"/>
    <property type="molecule type" value="Genomic_DNA"/>
</dbReference>
<reference evidence="2 3" key="1">
    <citation type="submission" date="2023-08" db="EMBL/GenBank/DDBJ databases">
        <title>Pathogen: clinical or host-associated sample.</title>
        <authorList>
            <person name="Hergert J."/>
            <person name="Casey R."/>
            <person name="Wagner J."/>
            <person name="Young E.L."/>
            <person name="Oakeson K.F."/>
        </authorList>
    </citation>
    <scope>NUCLEOTIDE SEQUENCE [LARGE SCALE GENOMIC DNA]</scope>
    <source>
        <strain evidence="2 3">UPHL-collab-2</strain>
    </source>
</reference>
<sequence length="103" mass="10509">MAHGGKREGAGRKAGAVTQAKKDLAEMAKEHAEKALGVLVQIAQGGESEAARVSAANAILDRAYGKPPQALDHKSSDGSMTPGPATIQIVAAEDDSRTDQASS</sequence>
<feature type="compositionally biased region" description="Basic and acidic residues" evidence="1">
    <location>
        <begin position="1"/>
        <end position="11"/>
    </location>
</feature>
<feature type="region of interest" description="Disordered" evidence="1">
    <location>
        <begin position="1"/>
        <end position="22"/>
    </location>
</feature>
<gene>
    <name evidence="2" type="ORF">Q9315_09750</name>
</gene>